<feature type="region of interest" description="Disordered" evidence="1">
    <location>
        <begin position="89"/>
        <end position="109"/>
    </location>
</feature>
<evidence type="ECO:0000313" key="3">
    <source>
        <dbReference type="Proteomes" id="UP000276133"/>
    </source>
</evidence>
<evidence type="ECO:0000256" key="1">
    <source>
        <dbReference type="SAM" id="MobiDB-lite"/>
    </source>
</evidence>
<feature type="region of interest" description="Disordered" evidence="1">
    <location>
        <begin position="38"/>
        <end position="71"/>
    </location>
</feature>
<gene>
    <name evidence="2" type="ORF">BpHYR1_041708</name>
</gene>
<feature type="compositionally biased region" description="Low complexity" evidence="1">
    <location>
        <begin position="58"/>
        <end position="70"/>
    </location>
</feature>
<accession>A0A3M7Q7K1</accession>
<keyword evidence="3" id="KW-1185">Reference proteome</keyword>
<feature type="compositionally biased region" description="Basic and acidic residues" evidence="1">
    <location>
        <begin position="89"/>
        <end position="101"/>
    </location>
</feature>
<reference evidence="2 3" key="1">
    <citation type="journal article" date="2018" name="Sci. Rep.">
        <title>Genomic signatures of local adaptation to the degree of environmental predictability in rotifers.</title>
        <authorList>
            <person name="Franch-Gras L."/>
            <person name="Hahn C."/>
            <person name="Garcia-Roger E.M."/>
            <person name="Carmona M.J."/>
            <person name="Serra M."/>
            <person name="Gomez A."/>
        </authorList>
    </citation>
    <scope>NUCLEOTIDE SEQUENCE [LARGE SCALE GENOMIC DNA]</scope>
    <source>
        <strain evidence="2">HYR1</strain>
    </source>
</reference>
<protein>
    <submittedName>
        <fullName evidence="2">Uncharacterized protein</fullName>
    </submittedName>
</protein>
<evidence type="ECO:0000313" key="2">
    <source>
        <dbReference type="EMBL" id="RNA07152.1"/>
    </source>
</evidence>
<organism evidence="2 3">
    <name type="scientific">Brachionus plicatilis</name>
    <name type="common">Marine rotifer</name>
    <name type="synonym">Brachionus muelleri</name>
    <dbReference type="NCBI Taxonomy" id="10195"/>
    <lineage>
        <taxon>Eukaryota</taxon>
        <taxon>Metazoa</taxon>
        <taxon>Spiralia</taxon>
        <taxon>Gnathifera</taxon>
        <taxon>Rotifera</taxon>
        <taxon>Eurotatoria</taxon>
        <taxon>Monogononta</taxon>
        <taxon>Pseudotrocha</taxon>
        <taxon>Ploima</taxon>
        <taxon>Brachionidae</taxon>
        <taxon>Brachionus</taxon>
    </lineage>
</organism>
<dbReference type="EMBL" id="REGN01007139">
    <property type="protein sequence ID" value="RNA07152.1"/>
    <property type="molecule type" value="Genomic_DNA"/>
</dbReference>
<feature type="compositionally biased region" description="Basic residues" evidence="1">
    <location>
        <begin position="38"/>
        <end position="54"/>
    </location>
</feature>
<sequence length="109" mass="12340">MACNCKISNCSEFNCSCKLKKKPCTLQCGCKGDEKYCARKKKSHKKTAASKKKKADTDSSSENESIATSSRLIVRETTVVREFKCEDNEGKLKRKNEERPSIKNAKRKK</sequence>
<dbReference type="Proteomes" id="UP000276133">
    <property type="component" value="Unassembled WGS sequence"/>
</dbReference>
<proteinExistence type="predicted"/>
<comment type="caution">
    <text evidence="2">The sequence shown here is derived from an EMBL/GenBank/DDBJ whole genome shotgun (WGS) entry which is preliminary data.</text>
</comment>
<dbReference type="AlphaFoldDB" id="A0A3M7Q7K1"/>
<name>A0A3M7Q7K1_BRAPC</name>